<dbReference type="InterPro" id="IPR043148">
    <property type="entry name" value="TagF_C"/>
</dbReference>
<gene>
    <name evidence="1" type="ORF">SAMN02745129_0068</name>
</gene>
<dbReference type="Pfam" id="PF04464">
    <property type="entry name" value="Glyphos_transf"/>
    <property type="match status" value="1"/>
</dbReference>
<dbReference type="InterPro" id="IPR007554">
    <property type="entry name" value="Glycerophosphate_synth"/>
</dbReference>
<dbReference type="Proteomes" id="UP000184268">
    <property type="component" value="Unassembled WGS sequence"/>
</dbReference>
<dbReference type="STRING" id="299255.SAMN02745129_0068"/>
<dbReference type="RefSeq" id="WP_073326133.1">
    <property type="nucleotide sequence ID" value="NZ_FQXG01000010.1"/>
</dbReference>
<dbReference type="GO" id="GO:0047355">
    <property type="term" value="F:CDP-glycerol glycerophosphotransferase activity"/>
    <property type="evidence" value="ECO:0007669"/>
    <property type="project" value="InterPro"/>
</dbReference>
<evidence type="ECO:0000313" key="2">
    <source>
        <dbReference type="Proteomes" id="UP000184268"/>
    </source>
</evidence>
<reference evidence="1 2" key="1">
    <citation type="submission" date="2016-11" db="EMBL/GenBank/DDBJ databases">
        <authorList>
            <person name="Jaros S."/>
            <person name="Januszkiewicz K."/>
            <person name="Wedrychowicz H."/>
        </authorList>
    </citation>
    <scope>NUCLEOTIDE SEQUENCE [LARGE SCALE GENOMIC DNA]</scope>
    <source>
        <strain evidence="1 2">DSM 16917</strain>
    </source>
</reference>
<sequence>MKLVFDVMHPYYLPQYLPVAREWMTAGHQAELCLHGDLPRGDRDLEAAIESGLTLHRVNGQSGALAYYKQSRPEWVVFGNRYDAVTQLKGVSKTALMEHGIGPKSVYYTASESDFDVRFVEGQYRLERLQQMYPHKTFVDTGYAKLDPLMQGREPGLDLASLGLDPNKPTLLYAPTFYPSSIEMMSWDWPQQFQEYNLLLKPHYFSLEKPKYQAQRDRLLHWAKQDNVYLASMEESNLLPFMHTADLLISEASSSLFEFAALDKPIVWCDFLKLRWSYRGIFHYRWKKRMDPDFYRYADIAAHAKHYSELKAVVDQQIAQPNQFQSIRQRHIAQLAGVIDGKASERIVDYLIRNPLSGK</sequence>
<dbReference type="SUPFAM" id="SSF53756">
    <property type="entry name" value="UDP-Glycosyltransferase/glycogen phosphorylase"/>
    <property type="match status" value="1"/>
</dbReference>
<protein>
    <submittedName>
        <fullName evidence="1">CDP-Glycerol:Poly(Glycerophosphate) glycerophosphotransferase</fullName>
    </submittedName>
</protein>
<keyword evidence="1" id="KW-0808">Transferase</keyword>
<name>A0A1M5ZA47_9GAMM</name>
<keyword evidence="2" id="KW-1185">Reference proteome</keyword>
<dbReference type="GO" id="GO:0016020">
    <property type="term" value="C:membrane"/>
    <property type="evidence" value="ECO:0007669"/>
    <property type="project" value="InterPro"/>
</dbReference>
<dbReference type="AlphaFoldDB" id="A0A1M5ZA47"/>
<evidence type="ECO:0000313" key="1">
    <source>
        <dbReference type="EMBL" id="SHI21008.1"/>
    </source>
</evidence>
<proteinExistence type="predicted"/>
<dbReference type="EMBL" id="FQXG01000010">
    <property type="protein sequence ID" value="SHI21008.1"/>
    <property type="molecule type" value="Genomic_DNA"/>
</dbReference>
<dbReference type="Gene3D" id="3.40.50.12580">
    <property type="match status" value="1"/>
</dbReference>
<accession>A0A1M5ZA47</accession>
<organism evidence="1 2">
    <name type="scientific">Ferrimonas marina</name>
    <dbReference type="NCBI Taxonomy" id="299255"/>
    <lineage>
        <taxon>Bacteria</taxon>
        <taxon>Pseudomonadati</taxon>
        <taxon>Pseudomonadota</taxon>
        <taxon>Gammaproteobacteria</taxon>
        <taxon>Alteromonadales</taxon>
        <taxon>Ferrimonadaceae</taxon>
        <taxon>Ferrimonas</taxon>
    </lineage>
</organism>